<feature type="transmembrane region" description="Helical" evidence="1">
    <location>
        <begin position="229"/>
        <end position="247"/>
    </location>
</feature>
<accession>A0A6B3TMF8</accession>
<dbReference type="Proteomes" id="UP000481621">
    <property type="component" value="Unassembled WGS sequence"/>
</dbReference>
<proteinExistence type="predicted"/>
<feature type="transmembrane region" description="Helical" evidence="1">
    <location>
        <begin position="111"/>
        <end position="129"/>
    </location>
</feature>
<keyword evidence="2" id="KW-0378">Hydrolase</keyword>
<dbReference type="EMBL" id="JAAIUV010000003">
    <property type="protein sequence ID" value="NEX77858.1"/>
    <property type="molecule type" value="Genomic_DNA"/>
</dbReference>
<dbReference type="PIRSF" id="PIRSF033101">
    <property type="entry name" value="UCP033101"/>
    <property type="match status" value="1"/>
</dbReference>
<gene>
    <name evidence="2" type="ORF">G4Z05_03010</name>
</gene>
<dbReference type="InterPro" id="IPR011397">
    <property type="entry name" value="YhfC"/>
</dbReference>
<keyword evidence="3" id="KW-1185">Reference proteome</keyword>
<keyword evidence="2" id="KW-0482">Metalloprotease</keyword>
<keyword evidence="1" id="KW-0472">Membrane</keyword>
<evidence type="ECO:0000256" key="1">
    <source>
        <dbReference type="SAM" id="Phobius"/>
    </source>
</evidence>
<feature type="transmembrane region" description="Helical" evidence="1">
    <location>
        <begin position="179"/>
        <end position="197"/>
    </location>
</feature>
<feature type="transmembrane region" description="Helical" evidence="1">
    <location>
        <begin position="204"/>
        <end position="223"/>
    </location>
</feature>
<feature type="transmembrane region" description="Helical" evidence="1">
    <location>
        <begin position="6"/>
        <end position="27"/>
    </location>
</feature>
<reference evidence="2" key="1">
    <citation type="submission" date="2020-02" db="EMBL/GenBank/DDBJ databases">
        <title>Bacillus sedimentmangrovi sp. nov., isolated from sediment of the mangrove ecosystem.</title>
        <authorList>
            <person name="Liu G."/>
        </authorList>
    </citation>
    <scope>NUCLEOTIDE SEQUENCE [LARGE SCALE GENOMIC DNA]</scope>
    <source>
        <strain evidence="2">SgZ-7</strain>
    </source>
</reference>
<organism evidence="2 3">
    <name type="scientific">Neobacillus thermocopriae</name>
    <dbReference type="NCBI Taxonomy" id="1215031"/>
    <lineage>
        <taxon>Bacteria</taxon>
        <taxon>Bacillati</taxon>
        <taxon>Bacillota</taxon>
        <taxon>Bacilli</taxon>
        <taxon>Bacillales</taxon>
        <taxon>Bacillaceae</taxon>
        <taxon>Neobacillus</taxon>
    </lineage>
</organism>
<comment type="caution">
    <text evidence="2">The sequence shown here is derived from an EMBL/GenBank/DDBJ whole genome shotgun (WGS) entry which is preliminary data.</text>
</comment>
<dbReference type="AlphaFoldDB" id="A0A6B3TMF8"/>
<feature type="transmembrane region" description="Helical" evidence="1">
    <location>
        <begin position="73"/>
        <end position="99"/>
    </location>
</feature>
<name>A0A6B3TMF8_9BACI</name>
<protein>
    <submittedName>
        <fullName evidence="2">YhfC family intramembrane metalloprotease</fullName>
    </submittedName>
</protein>
<evidence type="ECO:0000313" key="2">
    <source>
        <dbReference type="EMBL" id="NEX77858.1"/>
    </source>
</evidence>
<dbReference type="RefSeq" id="WP_163250406.1">
    <property type="nucleotide sequence ID" value="NZ_JAAIUV010000003.1"/>
</dbReference>
<keyword evidence="1" id="KW-1133">Transmembrane helix</keyword>
<evidence type="ECO:0000313" key="3">
    <source>
        <dbReference type="Proteomes" id="UP000481621"/>
    </source>
</evidence>
<sequence length="261" mass="28901">MVSSATLASMVIMIVFSIVLFIGLIWFYRKRTGIAMKPIIVGAVGFFVFTQILEKVLHVVVITNFPNYAEHPWAFGTYGALAAGVFEELGRFLLFVWLLKRYRDYKSGISFGIGWGGIEAILLSLIIAGQRMVLALLLNAGALEAALGAQFPADQLAVLKDELVSKGASFYLLGSLERFFAVFIQIALSLLVLIGVVKKRFSLLVLAIFIHAAIDFPAVFFQTGHIKQLWIIEVYVAIIGILSFFFIKKARTFLPDIPSKS</sequence>
<dbReference type="GO" id="GO:0006508">
    <property type="term" value="P:proteolysis"/>
    <property type="evidence" value="ECO:0007669"/>
    <property type="project" value="UniProtKB-KW"/>
</dbReference>
<dbReference type="GO" id="GO:0008237">
    <property type="term" value="F:metallopeptidase activity"/>
    <property type="evidence" value="ECO:0007669"/>
    <property type="project" value="UniProtKB-KW"/>
</dbReference>
<keyword evidence="2" id="KW-0645">Protease</keyword>
<keyword evidence="1" id="KW-0812">Transmembrane</keyword>
<feature type="transmembrane region" description="Helical" evidence="1">
    <location>
        <begin position="34"/>
        <end position="53"/>
    </location>
</feature>
<dbReference type="Pfam" id="PF10086">
    <property type="entry name" value="YhfC"/>
    <property type="match status" value="1"/>
</dbReference>